<keyword evidence="2" id="KW-0812">Transmembrane</keyword>
<dbReference type="VEuPathDB" id="FungiDB:AeMF1_009126"/>
<comment type="caution">
    <text evidence="3">The sequence shown here is derived from an EMBL/GenBank/DDBJ whole genome shotgun (WGS) entry which is preliminary data.</text>
</comment>
<accession>A0A6G0X0K8</accession>
<keyword evidence="2" id="KW-0472">Membrane</keyword>
<dbReference type="Pfam" id="PF04749">
    <property type="entry name" value="PLAC8"/>
    <property type="match status" value="1"/>
</dbReference>
<dbReference type="Proteomes" id="UP000481153">
    <property type="component" value="Unassembled WGS sequence"/>
</dbReference>
<dbReference type="AlphaFoldDB" id="A0A6G0X0K8"/>
<proteinExistence type="predicted"/>
<name>A0A6G0X0K8_9STRA</name>
<feature type="transmembrane region" description="Helical" evidence="2">
    <location>
        <begin position="141"/>
        <end position="159"/>
    </location>
</feature>
<evidence type="ECO:0000256" key="1">
    <source>
        <dbReference type="SAM" id="MobiDB-lite"/>
    </source>
</evidence>
<dbReference type="NCBIfam" id="TIGR01571">
    <property type="entry name" value="A_thal_Cys_rich"/>
    <property type="match status" value="1"/>
</dbReference>
<keyword evidence="2" id="KW-1133">Transmembrane helix</keyword>
<evidence type="ECO:0000313" key="4">
    <source>
        <dbReference type="Proteomes" id="UP000481153"/>
    </source>
</evidence>
<sequence>MSETRPLMQEPRPAPLQVSDGMSSESIFDSIDFSRNAFKALLCPCVSAAQISTRLGGRYWAMLSFLAVLVGLNVAIVATNQTTLSIVAVGGDVISGVCLQAFNQLTGAAIPTTPSDDSMDDIGDNGDINDRSILNYDSDSFAALFTVPTLLIAIILSQLRTRVRKTFKIAGSELEDFLCSLYFPCCTLAQMSAQVEDPREDPCSFGPREAHTVLPGYRPS</sequence>
<dbReference type="InterPro" id="IPR006461">
    <property type="entry name" value="PLAC_motif_containing"/>
</dbReference>
<dbReference type="EMBL" id="VJMJ01000122">
    <property type="protein sequence ID" value="KAF0733343.1"/>
    <property type="molecule type" value="Genomic_DNA"/>
</dbReference>
<organism evidence="3 4">
    <name type="scientific">Aphanomyces euteiches</name>
    <dbReference type="NCBI Taxonomy" id="100861"/>
    <lineage>
        <taxon>Eukaryota</taxon>
        <taxon>Sar</taxon>
        <taxon>Stramenopiles</taxon>
        <taxon>Oomycota</taxon>
        <taxon>Saprolegniomycetes</taxon>
        <taxon>Saprolegniales</taxon>
        <taxon>Verrucalvaceae</taxon>
        <taxon>Aphanomyces</taxon>
    </lineage>
</organism>
<feature type="transmembrane region" description="Helical" evidence="2">
    <location>
        <begin position="59"/>
        <end position="78"/>
    </location>
</feature>
<evidence type="ECO:0000313" key="3">
    <source>
        <dbReference type="EMBL" id="KAF0733343.1"/>
    </source>
</evidence>
<feature type="region of interest" description="Disordered" evidence="1">
    <location>
        <begin position="1"/>
        <end position="21"/>
    </location>
</feature>
<protein>
    <submittedName>
        <fullName evidence="3">Uncharacterized protein</fullName>
    </submittedName>
</protein>
<gene>
    <name evidence="3" type="ORF">Ae201684_009593</name>
</gene>
<reference evidence="3 4" key="1">
    <citation type="submission" date="2019-07" db="EMBL/GenBank/DDBJ databases">
        <title>Genomics analysis of Aphanomyces spp. identifies a new class of oomycete effector associated with host adaptation.</title>
        <authorList>
            <person name="Gaulin E."/>
        </authorList>
    </citation>
    <scope>NUCLEOTIDE SEQUENCE [LARGE SCALE GENOMIC DNA]</scope>
    <source>
        <strain evidence="3 4">ATCC 201684</strain>
    </source>
</reference>
<evidence type="ECO:0000256" key="2">
    <source>
        <dbReference type="SAM" id="Phobius"/>
    </source>
</evidence>
<keyword evidence="4" id="KW-1185">Reference proteome</keyword>